<reference evidence="2" key="1">
    <citation type="submission" date="2019-10" db="EMBL/GenBank/DDBJ databases">
        <title>Metagenomic sequencing of thiosulfate-disproportionating enrichment culture.</title>
        <authorList>
            <person name="Umezawa K."/>
            <person name="Kojima H."/>
            <person name="Fukui M."/>
        </authorList>
    </citation>
    <scope>NUCLEOTIDE SEQUENCE</scope>
    <source>
        <strain evidence="2">45J</strain>
    </source>
</reference>
<name>A0A5J4L2W5_9ZZZZ</name>
<gene>
    <name evidence="2" type="ORF">A45J_2349</name>
</gene>
<comment type="caution">
    <text evidence="2">The sequence shown here is derived from an EMBL/GenBank/DDBJ whole genome shotgun (WGS) entry which is preliminary data.</text>
</comment>
<proteinExistence type="predicted"/>
<dbReference type="AlphaFoldDB" id="A0A5J4L2W5"/>
<dbReference type="Pfam" id="PF13751">
    <property type="entry name" value="DDE_Tnp_1_6"/>
    <property type="match status" value="1"/>
</dbReference>
<feature type="domain" description="Transposase DDE" evidence="1">
    <location>
        <begin position="5"/>
        <end position="72"/>
    </location>
</feature>
<dbReference type="InterPro" id="IPR025668">
    <property type="entry name" value="Tnp_DDE_dom"/>
</dbReference>
<dbReference type="PANTHER" id="PTHR33408:SF2">
    <property type="entry name" value="TRANSPOSASE DDE DOMAIN-CONTAINING PROTEIN"/>
    <property type="match status" value="1"/>
</dbReference>
<sequence length="90" mass="10205">MFPYEAERNAMAAKMKTPQAKGMYRLRQQIVEPVIGDIKENKGLRGFLTRGIRAVRAEFNIVCAAVNIKRIWLALQETTKGNSPILWQSA</sequence>
<dbReference type="PANTHER" id="PTHR33408">
    <property type="entry name" value="TRANSPOSASE"/>
    <property type="match status" value="1"/>
</dbReference>
<protein>
    <recommendedName>
        <fullName evidence="1">Transposase DDE domain-containing protein</fullName>
    </recommendedName>
</protein>
<evidence type="ECO:0000313" key="2">
    <source>
        <dbReference type="EMBL" id="GER94585.1"/>
    </source>
</evidence>
<evidence type="ECO:0000259" key="1">
    <source>
        <dbReference type="Pfam" id="PF13751"/>
    </source>
</evidence>
<accession>A0A5J4L2W5</accession>
<organism evidence="2">
    <name type="scientific">hot springs metagenome</name>
    <dbReference type="NCBI Taxonomy" id="433727"/>
    <lineage>
        <taxon>unclassified sequences</taxon>
        <taxon>metagenomes</taxon>
        <taxon>ecological metagenomes</taxon>
    </lineage>
</organism>
<dbReference type="EMBL" id="BLAB01000001">
    <property type="protein sequence ID" value="GER94585.1"/>
    <property type="molecule type" value="Genomic_DNA"/>
</dbReference>